<comment type="caution">
    <text evidence="1">The sequence shown here is derived from an EMBL/GenBank/DDBJ whole genome shotgun (WGS) entry which is preliminary data.</text>
</comment>
<gene>
    <name evidence="1" type="ORF">HJG63_012463</name>
</gene>
<organism evidence="1 2">
    <name type="scientific">Rousettus aegyptiacus</name>
    <name type="common">Egyptian fruit bat</name>
    <name type="synonym">Pteropus aegyptiacus</name>
    <dbReference type="NCBI Taxonomy" id="9407"/>
    <lineage>
        <taxon>Eukaryota</taxon>
        <taxon>Metazoa</taxon>
        <taxon>Chordata</taxon>
        <taxon>Craniata</taxon>
        <taxon>Vertebrata</taxon>
        <taxon>Euteleostomi</taxon>
        <taxon>Mammalia</taxon>
        <taxon>Eutheria</taxon>
        <taxon>Laurasiatheria</taxon>
        <taxon>Chiroptera</taxon>
        <taxon>Yinpterochiroptera</taxon>
        <taxon>Pteropodoidea</taxon>
        <taxon>Pteropodidae</taxon>
        <taxon>Rousettinae</taxon>
        <taxon>Rousettus</taxon>
    </lineage>
</organism>
<reference evidence="1 2" key="1">
    <citation type="journal article" date="2020" name="Nature">
        <title>Six reference-quality genomes reveal evolution of bat adaptations.</title>
        <authorList>
            <person name="Jebb D."/>
            <person name="Huang Z."/>
            <person name="Pippel M."/>
            <person name="Hughes G.M."/>
            <person name="Lavrichenko K."/>
            <person name="Devanna P."/>
            <person name="Winkler S."/>
            <person name="Jermiin L.S."/>
            <person name="Skirmuntt E.C."/>
            <person name="Katzourakis A."/>
            <person name="Burkitt-Gray L."/>
            <person name="Ray D.A."/>
            <person name="Sullivan K.A.M."/>
            <person name="Roscito J.G."/>
            <person name="Kirilenko B.M."/>
            <person name="Davalos L.M."/>
            <person name="Corthals A.P."/>
            <person name="Power M.L."/>
            <person name="Jones G."/>
            <person name="Ransome R.D."/>
            <person name="Dechmann D.K.N."/>
            <person name="Locatelli A.G."/>
            <person name="Puechmaille S.J."/>
            <person name="Fedrigo O."/>
            <person name="Jarvis E.D."/>
            <person name="Hiller M."/>
            <person name="Vernes S.C."/>
            <person name="Myers E.W."/>
            <person name="Teeling E.C."/>
        </authorList>
    </citation>
    <scope>NUCLEOTIDE SEQUENCE [LARGE SCALE GENOMIC DNA]</scope>
    <source>
        <strain evidence="1">MRouAeg1</strain>
        <tissue evidence="1">Muscle</tissue>
    </source>
</reference>
<proteinExistence type="predicted"/>
<evidence type="ECO:0000313" key="2">
    <source>
        <dbReference type="Proteomes" id="UP000593571"/>
    </source>
</evidence>
<keyword evidence="2" id="KW-1185">Reference proteome</keyword>
<dbReference type="Proteomes" id="UP000593571">
    <property type="component" value="Unassembled WGS sequence"/>
</dbReference>
<evidence type="ECO:0000313" key="1">
    <source>
        <dbReference type="EMBL" id="KAF6435705.1"/>
    </source>
</evidence>
<protein>
    <submittedName>
        <fullName evidence="1">Uncharacterized protein</fullName>
    </submittedName>
</protein>
<name>A0A7J8EK98_ROUAE</name>
<dbReference type="AlphaFoldDB" id="A0A7J8EK98"/>
<dbReference type="EMBL" id="JACASE010000009">
    <property type="protein sequence ID" value="KAF6435705.1"/>
    <property type="molecule type" value="Genomic_DNA"/>
</dbReference>
<accession>A0A7J8EK98</accession>
<sequence length="152" mass="16533">MKHLASILPSPAPETTSVLPVWMDFLILAISCQWNPTSGAESQGPWRLASFLCHDVSEVHPHEVVTCISASSPLWLSHGPSPHTPRFVDMASLAVHLGCFCHLAVVNDVTMNTCVRVSVCLLSIALLQVFKAACLHKTCFSKCTCMFLCLSP</sequence>